<feature type="domain" description="C2H2-type" evidence="12">
    <location>
        <begin position="1533"/>
        <end position="1560"/>
    </location>
</feature>
<feature type="domain" description="C2H2-type" evidence="12">
    <location>
        <begin position="42"/>
        <end position="70"/>
    </location>
</feature>
<dbReference type="InterPro" id="IPR036236">
    <property type="entry name" value="Znf_C2H2_sf"/>
</dbReference>
<dbReference type="GO" id="GO:0005634">
    <property type="term" value="C:nucleus"/>
    <property type="evidence" value="ECO:0007669"/>
    <property type="project" value="UniProtKB-SubCell"/>
</dbReference>
<keyword evidence="6" id="KW-0805">Transcription regulation</keyword>
<dbReference type="GO" id="GO:0008270">
    <property type="term" value="F:zinc ion binding"/>
    <property type="evidence" value="ECO:0007669"/>
    <property type="project" value="UniProtKB-KW"/>
</dbReference>
<evidence type="ECO:0000256" key="5">
    <source>
        <dbReference type="ARBA" id="ARBA00022833"/>
    </source>
</evidence>
<evidence type="ECO:0000313" key="14">
    <source>
        <dbReference type="RefSeq" id="XP_008295570.1"/>
    </source>
</evidence>
<evidence type="ECO:0000256" key="4">
    <source>
        <dbReference type="ARBA" id="ARBA00022771"/>
    </source>
</evidence>
<dbReference type="FunFam" id="3.30.160.60:FF:000446">
    <property type="entry name" value="Zinc finger protein"/>
    <property type="match status" value="1"/>
</dbReference>
<evidence type="ECO:0000256" key="3">
    <source>
        <dbReference type="ARBA" id="ARBA00022737"/>
    </source>
</evidence>
<evidence type="ECO:0000256" key="1">
    <source>
        <dbReference type="ARBA" id="ARBA00004123"/>
    </source>
</evidence>
<feature type="domain" description="C2H2-type" evidence="12">
    <location>
        <begin position="1336"/>
        <end position="1359"/>
    </location>
</feature>
<dbReference type="InterPro" id="IPR013087">
    <property type="entry name" value="Znf_C2H2_type"/>
</dbReference>
<feature type="region of interest" description="Disordered" evidence="11">
    <location>
        <begin position="1122"/>
        <end position="1144"/>
    </location>
</feature>
<feature type="domain" description="C2H2-type" evidence="12">
    <location>
        <begin position="628"/>
        <end position="656"/>
    </location>
</feature>
<feature type="domain" description="C2H2-type" evidence="12">
    <location>
        <begin position="274"/>
        <end position="301"/>
    </location>
</feature>
<dbReference type="PANTHER" id="PTHR24379:SF121">
    <property type="entry name" value="C2H2-TYPE DOMAIN-CONTAINING PROTEIN"/>
    <property type="match status" value="1"/>
</dbReference>
<feature type="domain" description="C2H2-type" evidence="12">
    <location>
        <begin position="1505"/>
        <end position="1532"/>
    </location>
</feature>
<dbReference type="RefSeq" id="XP_008295570.1">
    <property type="nucleotide sequence ID" value="XM_008297348.1"/>
</dbReference>
<dbReference type="FunFam" id="3.30.160.60:FF:000614">
    <property type="entry name" value="Zinc finger protein 142"/>
    <property type="match status" value="1"/>
</dbReference>
<feature type="compositionally biased region" description="Basic and acidic residues" evidence="11">
    <location>
        <begin position="202"/>
        <end position="211"/>
    </location>
</feature>
<feature type="domain" description="C2H2-type" evidence="12">
    <location>
        <begin position="512"/>
        <end position="539"/>
    </location>
</feature>
<feature type="compositionally biased region" description="Polar residues" evidence="11">
    <location>
        <begin position="815"/>
        <end position="826"/>
    </location>
</feature>
<feature type="domain" description="C2H2-type" evidence="12">
    <location>
        <begin position="1618"/>
        <end position="1645"/>
    </location>
</feature>
<keyword evidence="2" id="KW-0479">Metal-binding</keyword>
<evidence type="ECO:0000256" key="2">
    <source>
        <dbReference type="ARBA" id="ARBA00022723"/>
    </source>
</evidence>
<feature type="domain" description="C2H2-type" evidence="12">
    <location>
        <begin position="426"/>
        <end position="454"/>
    </location>
</feature>
<feature type="domain" description="C2H2-type" evidence="12">
    <location>
        <begin position="1391"/>
        <end position="1418"/>
    </location>
</feature>
<dbReference type="PROSITE" id="PS00028">
    <property type="entry name" value="ZINC_FINGER_C2H2_1"/>
    <property type="match status" value="18"/>
</dbReference>
<dbReference type="PROSITE" id="PS50157">
    <property type="entry name" value="ZINC_FINGER_C2H2_2"/>
    <property type="match status" value="24"/>
</dbReference>
<feature type="region of interest" description="Disordered" evidence="11">
    <location>
        <begin position="720"/>
        <end position="745"/>
    </location>
</feature>
<feature type="domain" description="C2H2-type" evidence="12">
    <location>
        <begin position="246"/>
        <end position="273"/>
    </location>
</feature>
<feature type="domain" description="C2H2-type" evidence="12">
    <location>
        <begin position="955"/>
        <end position="982"/>
    </location>
</feature>
<feature type="domain" description="C2H2-type" evidence="12">
    <location>
        <begin position="540"/>
        <end position="567"/>
    </location>
</feature>
<feature type="compositionally biased region" description="Polar residues" evidence="11">
    <location>
        <begin position="185"/>
        <end position="196"/>
    </location>
</feature>
<feature type="domain" description="C2H2-type" evidence="12">
    <location>
        <begin position="1561"/>
        <end position="1589"/>
    </location>
</feature>
<keyword evidence="7" id="KW-0238">DNA-binding</keyword>
<dbReference type="FunFam" id="3.30.160.60:FF:002452">
    <property type="entry name" value="zinc finger protein 142 isoform X4"/>
    <property type="match status" value="1"/>
</dbReference>
<dbReference type="PANTHER" id="PTHR24379">
    <property type="entry name" value="KRAB AND ZINC FINGER DOMAIN-CONTAINING"/>
    <property type="match status" value="1"/>
</dbReference>
<feature type="domain" description="C2H2-type" evidence="12">
    <location>
        <begin position="399"/>
        <end position="423"/>
    </location>
</feature>
<dbReference type="Gene3D" id="3.30.160.60">
    <property type="entry name" value="Classic Zinc Finger"/>
    <property type="match status" value="21"/>
</dbReference>
<evidence type="ECO:0000256" key="8">
    <source>
        <dbReference type="ARBA" id="ARBA00023163"/>
    </source>
</evidence>
<feature type="region of interest" description="Disordered" evidence="11">
    <location>
        <begin position="805"/>
        <end position="889"/>
    </location>
</feature>
<feature type="domain" description="C2H2-type" evidence="12">
    <location>
        <begin position="1477"/>
        <end position="1504"/>
    </location>
</feature>
<dbReference type="Pfam" id="PF00096">
    <property type="entry name" value="zf-C2H2"/>
    <property type="match status" value="4"/>
</dbReference>
<dbReference type="Pfam" id="PF13909">
    <property type="entry name" value="zf-H2C2_5"/>
    <property type="match status" value="1"/>
</dbReference>
<evidence type="ECO:0000313" key="13">
    <source>
        <dbReference type="Proteomes" id="UP000694891"/>
    </source>
</evidence>
<dbReference type="FunFam" id="3.30.160.60:FF:001062">
    <property type="entry name" value="Zinc finger protein 142"/>
    <property type="match status" value="1"/>
</dbReference>
<sequence length="1732" mass="197860">MEAVEHRCEKCGQSLSDGDTSVSHFCSKRKTSSSCKGQLDSYKCSQCDEVFSKAGALKQHFKTSHSENDLKRPFSCAEPGCQFSSTDRQEYQAHLMSMHGLTLVPCTYRSCKQSFLTQVDMESHWKGHMPFGCFHCQFVAQNTKDLSDHLLESNHQGNKPEATSVCTDESHLPEVSVRPKRKQKSNPACVSSSSQDGDVEDFERQGDDTKRARQAVENNTSSTVDAAPLPSKEYLAEGSEHIFRTHTCPKCRRCFKMRSHLQEHLRLHYPDPSLQCPTCKRYFTSKSKLRVHRLREAGEKLHRCHLCEYSAVERNAIRRHLVSMHADETEDGKSSHGYLCPTCGESFHQSRMLKAHIKTHHIASDSKPLACFQEGCSFQSSVRKDLVRHTAEAHGVTAVECRHHACGAVFQSDADMEAHYRTHLAYHCSECDFSCSNKTVFLQHQRLGHPGDEKLCCGFCSFVTFNPVEFEQHIGHLHANEKIHRCSQCSYVTSHKRGLTRHMLMHSGEKPHKCSLCDFRCRDESYLSKHMLTHSDDKNFMCAECGYVTKWKHYLNVHMRKHSGDLRYSCDQCSYRCHRMDQLNSHKLRHQAKSLMCEICAYACKRKYELRNHMLAKHSGEEKQPAVYKCKYCAYTTCYRQALQNHENCKHTKLKEFRCALCFYSSFSSISLFLHKRKAHGYVPGDKAWLENYAAKEKERNSAEFMQDFYIKPSVAHEQPQQSACEGPPPSAAQREPSVLAGSADHDACKEVSSQPVESVDIFDVVSQEVVKEVISDSPPSVNSPEEYCTLVLTTLSTTDYQTPSLQNEEENCASIPTLNCNGPDTSQDKTDFSSSSEEDDVAVPEGECEQSDLDDSCEPLNNTSRPGECHTSEVENKAETLEQNHPLESEVRLKAMKKHDKEQAEAMVLEGRVQMLVVPTEDVYRCDKCSYVTSKETALKHHCQALCYGRIKGHQCQNCGAQFKQRRGLDSHLKRKCPALPRKTRTFVGISKAGLTPKERSEQLDGGTNSDQMELLSQNTTDLTGAEVHEQEEVCASHLTNCEGVVVSDKTTCHQLMKKTLASKDKLRNVPLHKKSLYAKKDGKFKCKLCSFSSVRLPTVERHLSTCKKISRKNVKQFVSEVDDDDDGNGDKEKEHLVEDVGEDPVEASKKRQIFGCPSCAFRCNQKRALDSHEKKGCLKPDQVQCTKCSFVAKTKLSLTRHVLCVHNKEKFNVVKGKRLLCQHCTFTCKQERCMTQHVALKHKGTRPHRCSYCPFSTTRRYRLEEHESLHTGVGRHSCDMCDKTFGALTKLRQHKMRIHDKQPTHFCSLCDFSGYTLDDVRRHKLRCHTGELQHVCTHCDAHFSSEIALRNHCKRVHQLQVCFSCKQCDYTCSSDVALKTHQQNKHSQVKCTTCQESFETKETLEVHQRTHLAHQCQLCPFATKTRQLLAQHLLSEHEEGSPEDKPLKCSTCQFACRHQLVLEQHLRSHGSKRLYKCTDCQYSTRNKQKITWHIRIHTGEKPYSCEQCSYTCTDPSRLKLHMRVHQEEKKYLCPECGYKCKWATQLKYHMTKHTGEKPYACDDCDYRTNRADALRAHRDTQHCDMRPFVCEKCGKAFKTSFILKTHQRQHTDDRPYTCGLCQKAFRWPAGLRHHYLSHTKQQPFCCRHCSYRAKQKFQVVKHLQRHHPEMSVEQGVVRDSQAGGLTLKEALQGTLEERAAEAKELLPPASEVEEVAEEVVAVGQNAEETQ</sequence>
<dbReference type="FunFam" id="3.30.160.60:FF:002117">
    <property type="entry name" value="Zinc finger protein 142"/>
    <property type="match status" value="1"/>
</dbReference>
<feature type="compositionally biased region" description="Acidic residues" evidence="11">
    <location>
        <begin position="837"/>
        <end position="858"/>
    </location>
</feature>
<dbReference type="Pfam" id="PF23574">
    <property type="entry name" value="zf-C2H2_ZNF142_18"/>
    <property type="match status" value="1"/>
</dbReference>
<dbReference type="GO" id="GO:0010468">
    <property type="term" value="P:regulation of gene expression"/>
    <property type="evidence" value="ECO:0007669"/>
    <property type="project" value="UniProtKB-ARBA"/>
</dbReference>
<dbReference type="SUPFAM" id="SSF57667">
    <property type="entry name" value="beta-beta-alpha zinc fingers"/>
    <property type="match status" value="13"/>
</dbReference>
<feature type="compositionally biased region" description="Basic and acidic residues" evidence="11">
    <location>
        <begin position="868"/>
        <end position="889"/>
    </location>
</feature>
<dbReference type="Proteomes" id="UP000694891">
    <property type="component" value="Unplaced"/>
</dbReference>
<dbReference type="FunFam" id="3.30.160.60:FF:001657">
    <property type="entry name" value="Zinc finger protein 142"/>
    <property type="match status" value="1"/>
</dbReference>
<dbReference type="InterPro" id="IPR057828">
    <property type="entry name" value="Znf_C2H2_ZNF142_13th"/>
</dbReference>
<dbReference type="GeneID" id="103368840"/>
<organism evidence="13 14">
    <name type="scientific">Stegastes partitus</name>
    <name type="common">bicolor damselfish</name>
    <dbReference type="NCBI Taxonomy" id="144197"/>
    <lineage>
        <taxon>Eukaryota</taxon>
        <taxon>Metazoa</taxon>
        <taxon>Chordata</taxon>
        <taxon>Craniata</taxon>
        <taxon>Vertebrata</taxon>
        <taxon>Euteleostomi</taxon>
        <taxon>Actinopterygii</taxon>
        <taxon>Neopterygii</taxon>
        <taxon>Teleostei</taxon>
        <taxon>Neoteleostei</taxon>
        <taxon>Acanthomorphata</taxon>
        <taxon>Ovalentaria</taxon>
        <taxon>Pomacentridae</taxon>
        <taxon>Stegastes</taxon>
    </lineage>
</organism>
<reference evidence="14" key="1">
    <citation type="submission" date="2025-08" db="UniProtKB">
        <authorList>
            <consortium name="RefSeq"/>
        </authorList>
    </citation>
    <scope>IDENTIFICATION</scope>
</reference>
<evidence type="ECO:0000256" key="6">
    <source>
        <dbReference type="ARBA" id="ARBA00023015"/>
    </source>
</evidence>
<protein>
    <submittedName>
        <fullName evidence="14">Zinc finger protein 142</fullName>
    </submittedName>
</protein>
<evidence type="ECO:0000256" key="11">
    <source>
        <dbReference type="SAM" id="MobiDB-lite"/>
    </source>
</evidence>
<feature type="region of interest" description="Disordered" evidence="11">
    <location>
        <begin position="151"/>
        <end position="230"/>
    </location>
</feature>
<keyword evidence="13" id="KW-1185">Reference proteome</keyword>
<evidence type="ECO:0000256" key="9">
    <source>
        <dbReference type="ARBA" id="ARBA00023242"/>
    </source>
</evidence>
<feature type="domain" description="C2H2-type" evidence="12">
    <location>
        <begin position="1250"/>
        <end position="1274"/>
    </location>
</feature>
<keyword evidence="5" id="KW-0862">Zinc</keyword>
<feature type="domain" description="C2H2-type" evidence="12">
    <location>
        <begin position="595"/>
        <end position="623"/>
    </location>
</feature>
<keyword evidence="3" id="KW-0677">Repeat</keyword>
<evidence type="ECO:0000256" key="7">
    <source>
        <dbReference type="ARBA" id="ARBA00023125"/>
    </source>
</evidence>
<gene>
    <name evidence="14" type="primary">LOC103368840</name>
</gene>
<accession>A0A9Y4TV18</accession>
<feature type="domain" description="C2H2-type" evidence="12">
    <location>
        <begin position="1365"/>
        <end position="1393"/>
    </location>
</feature>
<keyword evidence="8" id="KW-0804">Transcription</keyword>
<feature type="domain" description="C2H2-type" evidence="12">
    <location>
        <begin position="338"/>
        <end position="360"/>
    </location>
</feature>
<feature type="domain" description="C2H2-type" evidence="12">
    <location>
        <begin position="131"/>
        <end position="160"/>
    </location>
</feature>
<keyword evidence="4 10" id="KW-0863">Zinc-finger</keyword>
<feature type="domain" description="C2H2-type" evidence="12">
    <location>
        <begin position="1590"/>
        <end position="1617"/>
    </location>
</feature>
<feature type="domain" description="C2H2-type" evidence="12">
    <location>
        <begin position="484"/>
        <end position="511"/>
    </location>
</feature>
<keyword evidence="9" id="KW-0539">Nucleus</keyword>
<dbReference type="Pfam" id="PF23611">
    <property type="entry name" value="zf-C2H2_16"/>
    <property type="match status" value="3"/>
</dbReference>
<evidence type="ECO:0000256" key="10">
    <source>
        <dbReference type="PROSITE-ProRule" id="PRU00042"/>
    </source>
</evidence>
<name>A0A9Y4TV18_9TELE</name>
<feature type="compositionally biased region" description="Basic and acidic residues" evidence="11">
    <location>
        <begin position="1130"/>
        <end position="1140"/>
    </location>
</feature>
<dbReference type="FunFam" id="3.30.160.60:FF:000012">
    <property type="entry name" value="RB-associated KRAB zinc finger protein-like"/>
    <property type="match status" value="1"/>
</dbReference>
<evidence type="ECO:0000259" key="12">
    <source>
        <dbReference type="PROSITE" id="PS50157"/>
    </source>
</evidence>
<dbReference type="SMART" id="SM00355">
    <property type="entry name" value="ZnF_C2H2"/>
    <property type="match status" value="40"/>
</dbReference>
<dbReference type="GO" id="GO:0003677">
    <property type="term" value="F:DNA binding"/>
    <property type="evidence" value="ECO:0007669"/>
    <property type="project" value="UniProtKB-KW"/>
</dbReference>
<proteinExistence type="predicted"/>
<feature type="domain" description="C2H2-type" evidence="12">
    <location>
        <begin position="1278"/>
        <end position="1306"/>
    </location>
</feature>
<dbReference type="InterPro" id="IPR056438">
    <property type="entry name" value="Znf-C2H2_CTCF"/>
</dbReference>
<comment type="subcellular location">
    <subcellularLocation>
        <location evidence="1">Nucleus</location>
    </subcellularLocation>
</comment>